<dbReference type="SUPFAM" id="SSF103084">
    <property type="entry name" value="Holliday junction resolvase RusA"/>
    <property type="match status" value="1"/>
</dbReference>
<dbReference type="Proteomes" id="UP000234433">
    <property type="component" value="Unassembled WGS sequence"/>
</dbReference>
<name>A0A2H1KEC0_9MICO</name>
<dbReference type="InterPro" id="IPR036614">
    <property type="entry name" value="RusA-like_sf"/>
</dbReference>
<evidence type="ECO:0000313" key="1">
    <source>
        <dbReference type="EMBL" id="SMX97894.1"/>
    </source>
</evidence>
<sequence>MTQAAPASVSTIVVDVPDNEWISANSRLHWRPERQRKIALRNRGLFLARQTRLAIPTPCRLVVEVGLRTHGRADPDNCAPTVKCLIDGMVQARALVDDSSDHIVSTTYERGPRVTEQGWRRITLKFIHEHVPE</sequence>
<protein>
    <recommendedName>
        <fullName evidence="3">Holliday junction resolvase RusA (Prophage-encoded endonuclease)</fullName>
    </recommendedName>
</protein>
<evidence type="ECO:0000313" key="2">
    <source>
        <dbReference type="Proteomes" id="UP000234433"/>
    </source>
</evidence>
<proteinExistence type="predicted"/>
<evidence type="ECO:0008006" key="3">
    <source>
        <dbReference type="Google" id="ProtNLM"/>
    </source>
</evidence>
<dbReference type="RefSeq" id="WP_101620419.1">
    <property type="nucleotide sequence ID" value="NZ_FXZD01000007.1"/>
</dbReference>
<dbReference type="AlphaFoldDB" id="A0A2H1KEC0"/>
<accession>A0A2H1KEC0</accession>
<reference evidence="1 2" key="1">
    <citation type="submission" date="2017-03" db="EMBL/GenBank/DDBJ databases">
        <authorList>
            <person name="Afonso C.L."/>
            <person name="Miller P.J."/>
            <person name="Scott M.A."/>
            <person name="Spackman E."/>
            <person name="Goraichik I."/>
            <person name="Dimitrov K.M."/>
            <person name="Suarez D.L."/>
            <person name="Swayne D.E."/>
        </authorList>
    </citation>
    <scope>NUCLEOTIDE SEQUENCE [LARGE SCALE GENOMIC DNA]</scope>
    <source>
        <strain evidence="1 2">CNRZ 918</strain>
    </source>
</reference>
<gene>
    <name evidence="1" type="ORF">BANT918_02369</name>
</gene>
<dbReference type="GO" id="GO:0006310">
    <property type="term" value="P:DNA recombination"/>
    <property type="evidence" value="ECO:0007669"/>
    <property type="project" value="InterPro"/>
</dbReference>
<dbReference type="OrthoDB" id="3237255at2"/>
<dbReference type="Gene3D" id="3.30.1330.70">
    <property type="entry name" value="Holliday junction resolvase RusA"/>
    <property type="match status" value="1"/>
</dbReference>
<dbReference type="GO" id="GO:0000287">
    <property type="term" value="F:magnesium ion binding"/>
    <property type="evidence" value="ECO:0007669"/>
    <property type="project" value="InterPro"/>
</dbReference>
<organism evidence="1 2">
    <name type="scientific">Brevibacterium antiquum CNRZ 918</name>
    <dbReference type="NCBI Taxonomy" id="1255637"/>
    <lineage>
        <taxon>Bacteria</taxon>
        <taxon>Bacillati</taxon>
        <taxon>Actinomycetota</taxon>
        <taxon>Actinomycetes</taxon>
        <taxon>Micrococcales</taxon>
        <taxon>Brevibacteriaceae</taxon>
        <taxon>Brevibacterium</taxon>
    </lineage>
</organism>
<dbReference type="EMBL" id="FXZD01000007">
    <property type="protein sequence ID" value="SMX97894.1"/>
    <property type="molecule type" value="Genomic_DNA"/>
</dbReference>
<dbReference type="GO" id="GO:0006281">
    <property type="term" value="P:DNA repair"/>
    <property type="evidence" value="ECO:0007669"/>
    <property type="project" value="InterPro"/>
</dbReference>